<dbReference type="EMBL" id="AP028654">
    <property type="protein sequence ID" value="BEP30344.1"/>
    <property type="molecule type" value="Genomic_DNA"/>
</dbReference>
<name>A0AAU9EQ92_9FIRM</name>
<dbReference type="Pfam" id="PF02348">
    <property type="entry name" value="CTP_transf_3"/>
    <property type="match status" value="1"/>
</dbReference>
<dbReference type="InterPro" id="IPR029044">
    <property type="entry name" value="Nucleotide-diphossugar_trans"/>
</dbReference>
<dbReference type="RefSeq" id="WP_338535935.1">
    <property type="nucleotide sequence ID" value="NZ_AP028654.1"/>
</dbReference>
<dbReference type="KEGG" id="hprf:HLPR_26750"/>
<dbReference type="Gene3D" id="3.90.550.10">
    <property type="entry name" value="Spore Coat Polysaccharide Biosynthesis Protein SpsA, Chain A"/>
    <property type="match status" value="1"/>
</dbReference>
<dbReference type="Proteomes" id="UP001321786">
    <property type="component" value="Chromosome"/>
</dbReference>
<accession>A0AAU9EQ92</accession>
<dbReference type="GO" id="GO:0005829">
    <property type="term" value="C:cytosol"/>
    <property type="evidence" value="ECO:0007669"/>
    <property type="project" value="TreeGrafter"/>
</dbReference>
<evidence type="ECO:0000313" key="1">
    <source>
        <dbReference type="EMBL" id="BEP30344.1"/>
    </source>
</evidence>
<dbReference type="AlphaFoldDB" id="A0AAU9EQ92"/>
<keyword evidence="2" id="KW-1185">Reference proteome</keyword>
<dbReference type="PANTHER" id="PTHR42866">
    <property type="entry name" value="3-DEOXY-MANNO-OCTULOSONATE CYTIDYLYLTRANSFERASE"/>
    <property type="match status" value="1"/>
</dbReference>
<proteinExistence type="predicted"/>
<organism evidence="1 2">
    <name type="scientific">Helicovermis profundi</name>
    <dbReference type="NCBI Taxonomy" id="3065157"/>
    <lineage>
        <taxon>Bacteria</taxon>
        <taxon>Bacillati</taxon>
        <taxon>Bacillota</taxon>
        <taxon>Clostridia</taxon>
        <taxon>Helicovermis</taxon>
    </lineage>
</organism>
<dbReference type="SUPFAM" id="SSF53448">
    <property type="entry name" value="Nucleotide-diphospho-sugar transferases"/>
    <property type="match status" value="1"/>
</dbReference>
<evidence type="ECO:0008006" key="3">
    <source>
        <dbReference type="Google" id="ProtNLM"/>
    </source>
</evidence>
<dbReference type="PANTHER" id="PTHR42866:SF1">
    <property type="entry name" value="SPORE COAT POLYSACCHARIDE BIOSYNTHESIS PROTEIN SPSF"/>
    <property type="match status" value="1"/>
</dbReference>
<protein>
    <recommendedName>
        <fullName evidence="3">3-deoxy-manno-octulosonate cytidylyltransferase</fullName>
    </recommendedName>
</protein>
<dbReference type="InterPro" id="IPR003329">
    <property type="entry name" value="Cytidylyl_trans"/>
</dbReference>
<evidence type="ECO:0000313" key="2">
    <source>
        <dbReference type="Proteomes" id="UP001321786"/>
    </source>
</evidence>
<sequence length="269" mass="31039">MKIGFVIPARLKSTRLKKKILMNLGNQSALEWAIDRAKSSTSIDEVVVATTALNTDSEISKICIKKGIRYFQGSPDDVLLRLKDTAEYFDFDYIVNITPDNTLFSMYLIDLIVSEIKENPDSDYLRFKDAMLGTGIYALKKEALQTVCDFKNVLDTEIWGSLFHKDYFNIREIEMPSFLKANYRLTMDTELDYLMLSKIFDELGLLEGYNVELITVINFLDNNPQIAEINSKIIQRSSSEVVIEKINRNFKENEDEFYSIKKKYYGGLD</sequence>
<reference evidence="1 2" key="1">
    <citation type="submission" date="2023-08" db="EMBL/GenBank/DDBJ databases">
        <title>Helicovermis profunda gen. nov., sp. nov., a novel mesophilic, fermentative bacterium within the Bacillota from a deep-sea hydrothermal vent chimney.</title>
        <authorList>
            <person name="Miyazaki U."/>
            <person name="Mizutani D."/>
            <person name="Hashimoto Y."/>
            <person name="Tame A."/>
            <person name="Sawayama S."/>
            <person name="Miyazaki J."/>
            <person name="Takai K."/>
            <person name="Nakagawa S."/>
        </authorList>
    </citation>
    <scope>NUCLEOTIDE SEQUENCE [LARGE SCALE GENOMIC DNA]</scope>
    <source>
        <strain evidence="1 2">S502</strain>
    </source>
</reference>
<gene>
    <name evidence="1" type="ORF">HLPR_26750</name>
</gene>